<evidence type="ECO:0000256" key="9">
    <source>
        <dbReference type="ARBA" id="ARBA00023242"/>
    </source>
</evidence>
<keyword evidence="7" id="KW-0805">Transcription regulation</keyword>
<protein>
    <recommendedName>
        <fullName evidence="15">B-related factor 1</fullName>
    </recommendedName>
</protein>
<feature type="compositionally biased region" description="Acidic residues" evidence="10">
    <location>
        <begin position="347"/>
        <end position="356"/>
    </location>
</feature>
<dbReference type="Gene3D" id="1.10.472.10">
    <property type="entry name" value="Cyclin-like"/>
    <property type="match status" value="1"/>
</dbReference>
<feature type="compositionally biased region" description="Polar residues" evidence="10">
    <location>
        <begin position="420"/>
        <end position="431"/>
    </location>
</feature>
<feature type="region of interest" description="Disordered" evidence="10">
    <location>
        <begin position="660"/>
        <end position="797"/>
    </location>
</feature>
<dbReference type="GO" id="GO:0008270">
    <property type="term" value="F:zinc ion binding"/>
    <property type="evidence" value="ECO:0007669"/>
    <property type="project" value="UniProtKB-KW"/>
</dbReference>
<comment type="similarity">
    <text evidence="2">Belongs to the TFIIB family.</text>
</comment>
<feature type="domain" description="Transcription factor TFIIB cyclin-like" evidence="11">
    <location>
        <begin position="120"/>
        <end position="206"/>
    </location>
</feature>
<dbReference type="STRING" id="50376.A0A517LI57"/>
<organism evidence="13 14">
    <name type="scientific">Venturia effusa</name>
    <dbReference type="NCBI Taxonomy" id="50376"/>
    <lineage>
        <taxon>Eukaryota</taxon>
        <taxon>Fungi</taxon>
        <taxon>Dikarya</taxon>
        <taxon>Ascomycota</taxon>
        <taxon>Pezizomycotina</taxon>
        <taxon>Dothideomycetes</taxon>
        <taxon>Pleosporomycetidae</taxon>
        <taxon>Venturiales</taxon>
        <taxon>Venturiaceae</taxon>
        <taxon>Venturia</taxon>
    </lineage>
</organism>
<keyword evidence="5" id="KW-0863">Zinc-finger</keyword>
<dbReference type="Proteomes" id="UP000316270">
    <property type="component" value="Chromosome 13"/>
</dbReference>
<gene>
    <name evidence="13" type="ORF">FKW77_001826</name>
</gene>
<keyword evidence="6" id="KW-0862">Zinc</keyword>
<feature type="compositionally biased region" description="Polar residues" evidence="10">
    <location>
        <begin position="724"/>
        <end position="734"/>
    </location>
</feature>
<dbReference type="Pfam" id="PF00382">
    <property type="entry name" value="TFIIB"/>
    <property type="match status" value="2"/>
</dbReference>
<evidence type="ECO:0008006" key="15">
    <source>
        <dbReference type="Google" id="ProtNLM"/>
    </source>
</evidence>
<evidence type="ECO:0000256" key="8">
    <source>
        <dbReference type="ARBA" id="ARBA00023163"/>
    </source>
</evidence>
<dbReference type="SUPFAM" id="SSF47954">
    <property type="entry name" value="Cyclin-like"/>
    <property type="match status" value="2"/>
</dbReference>
<dbReference type="SUPFAM" id="SSF57783">
    <property type="entry name" value="Zinc beta-ribbon"/>
    <property type="match status" value="1"/>
</dbReference>
<dbReference type="PANTHER" id="PTHR11618">
    <property type="entry name" value="TRANSCRIPTION INITIATION FACTOR IIB-RELATED"/>
    <property type="match status" value="1"/>
</dbReference>
<dbReference type="AlphaFoldDB" id="A0A517LI57"/>
<dbReference type="InterPro" id="IPR011665">
    <property type="entry name" value="BRF1_TBP-bd_dom"/>
</dbReference>
<feature type="region of interest" description="Disordered" evidence="10">
    <location>
        <begin position="397"/>
        <end position="457"/>
    </location>
</feature>
<keyword evidence="8" id="KW-0804">Transcription</keyword>
<dbReference type="Gene3D" id="1.10.472.170">
    <property type="match status" value="1"/>
</dbReference>
<evidence type="ECO:0000256" key="6">
    <source>
        <dbReference type="ARBA" id="ARBA00022833"/>
    </source>
</evidence>
<dbReference type="PRINTS" id="PR00685">
    <property type="entry name" value="TIFACTORIIB"/>
</dbReference>
<dbReference type="GO" id="GO:0097550">
    <property type="term" value="C:transcription preinitiation complex"/>
    <property type="evidence" value="ECO:0007669"/>
    <property type="project" value="TreeGrafter"/>
</dbReference>
<keyword evidence="3" id="KW-0479">Metal-binding</keyword>
<feature type="region of interest" description="Disordered" evidence="10">
    <location>
        <begin position="577"/>
        <end position="616"/>
    </location>
</feature>
<feature type="compositionally biased region" description="Basic residues" evidence="10">
    <location>
        <begin position="444"/>
        <end position="453"/>
    </location>
</feature>
<comment type="subcellular location">
    <subcellularLocation>
        <location evidence="1">Nucleus</location>
    </subcellularLocation>
</comment>
<reference evidence="13 14" key="1">
    <citation type="submission" date="2019-07" db="EMBL/GenBank/DDBJ databases">
        <title>Finished genome of Venturia effusa.</title>
        <authorList>
            <person name="Young C.A."/>
            <person name="Cox M.P."/>
            <person name="Ganley A.R.D."/>
            <person name="David W.J."/>
        </authorList>
    </citation>
    <scope>NUCLEOTIDE SEQUENCE [LARGE SCALE GENOMIC DNA]</scope>
    <source>
        <strain evidence="14">albino</strain>
    </source>
</reference>
<keyword evidence="14" id="KW-1185">Reference proteome</keyword>
<dbReference type="InterPro" id="IPR000812">
    <property type="entry name" value="TFIIB"/>
</dbReference>
<evidence type="ECO:0000256" key="2">
    <source>
        <dbReference type="ARBA" id="ARBA00010857"/>
    </source>
</evidence>
<evidence type="ECO:0000256" key="3">
    <source>
        <dbReference type="ARBA" id="ARBA00022723"/>
    </source>
</evidence>
<evidence type="ECO:0000259" key="12">
    <source>
        <dbReference type="Pfam" id="PF07741"/>
    </source>
</evidence>
<dbReference type="GO" id="GO:0070897">
    <property type="term" value="P:transcription preinitiation complex assembly"/>
    <property type="evidence" value="ECO:0007669"/>
    <property type="project" value="InterPro"/>
</dbReference>
<evidence type="ECO:0000256" key="1">
    <source>
        <dbReference type="ARBA" id="ARBA00004123"/>
    </source>
</evidence>
<dbReference type="GO" id="GO:0000126">
    <property type="term" value="C:transcription factor TFIIIB complex"/>
    <property type="evidence" value="ECO:0007669"/>
    <property type="project" value="TreeGrafter"/>
</dbReference>
<keyword evidence="9" id="KW-0539">Nucleus</keyword>
<evidence type="ECO:0000313" key="14">
    <source>
        <dbReference type="Proteomes" id="UP000316270"/>
    </source>
</evidence>
<dbReference type="GO" id="GO:0005634">
    <property type="term" value="C:nucleus"/>
    <property type="evidence" value="ECO:0007669"/>
    <property type="project" value="UniProtKB-SubCell"/>
</dbReference>
<evidence type="ECO:0000259" key="11">
    <source>
        <dbReference type="Pfam" id="PF00382"/>
    </source>
</evidence>
<feature type="compositionally biased region" description="Basic residues" evidence="10">
    <location>
        <begin position="581"/>
        <end position="592"/>
    </location>
</feature>
<feature type="domain" description="Brf1 TBP-binding" evidence="12">
    <location>
        <begin position="530"/>
        <end position="639"/>
    </location>
</feature>
<dbReference type="InterPro" id="IPR023486">
    <property type="entry name" value="TFIIB_CS"/>
</dbReference>
<name>A0A517LI57_9PEZI</name>
<dbReference type="FunFam" id="1.10.472.10:FF:000002">
    <property type="entry name" value="Transcription factor IIIB 90 kDa subunit"/>
    <property type="match status" value="1"/>
</dbReference>
<dbReference type="EMBL" id="CP042197">
    <property type="protein sequence ID" value="QDS75325.1"/>
    <property type="molecule type" value="Genomic_DNA"/>
</dbReference>
<evidence type="ECO:0000256" key="5">
    <source>
        <dbReference type="ARBA" id="ARBA00022771"/>
    </source>
</evidence>
<dbReference type="Gene3D" id="1.20.5.650">
    <property type="entry name" value="Single helix bin"/>
    <property type="match status" value="1"/>
</dbReference>
<dbReference type="Pfam" id="PF07741">
    <property type="entry name" value="BRF1"/>
    <property type="match status" value="1"/>
</dbReference>
<dbReference type="InterPro" id="IPR013150">
    <property type="entry name" value="TFIIB_cyclin"/>
</dbReference>
<dbReference type="GO" id="GO:0000995">
    <property type="term" value="F:RNA polymerase III general transcription initiation factor activity"/>
    <property type="evidence" value="ECO:0007669"/>
    <property type="project" value="TreeGrafter"/>
</dbReference>
<feature type="compositionally biased region" description="Acidic residues" evidence="10">
    <location>
        <begin position="767"/>
        <end position="787"/>
    </location>
</feature>
<feature type="compositionally biased region" description="Acidic residues" evidence="10">
    <location>
        <begin position="737"/>
        <end position="755"/>
    </location>
</feature>
<sequence length="797" mass="87746">MAPAQPKTNSRRVRLPSLRGGTPSPSPAPQSAPASRKKNIKTCTGCSDADIQEHNGQLVCMNCGTVASDSVIVNDVTFGEAASGAALVQGTTIHAGERTTRQVGIGYRRGAITKEEAQANALRAGQDELKRLANALHISSVLETATHMYTLARMHAFQRPIKENAAVALYVACRKTKGNTTMLIDLAEQIKMNVFDLGATYKKFVKAVNYDGELENIPTIEIEPVIMKYAQRLEFGDATRQVAVDAASILARMDRDWMVTGRQPMGLIGACLLLAARMNNFRRTLREVVFVVRAGEVTILKRLEEFRATDAGRMPVADFRQHSRNLKRAADPPSFNKDAKKRKTLQLEDDERDGEDGSSTRADSEIPARETTPAPPLTPKPSVHALRRDADGFLIPALPRSASNIDPNLRSSQQRDRTETASVDPSDTTSEAGDENGATEKSAPPRKRGRPRKEKPQVLIVTPDDLRAENELEAEIASIVERRIAEEDSEAFQVSYARAKKLAEIEKAKTRQASTWSHSTLPDGETIGEDEFEDDPEVANCLLDAREVEVKETIWVTHNHDWLRSQQDKLLREQMEEAKGNRKKMGPRRKLGRRGDGSVLGSTPVNSPAEASARMLEKRAGNRVTFSKNLNYDRLKAIYGGGETDEDSSASSVVSTASSVYSRASSRSISASPAPVRPKSTASISRGRVGRARAKQEAEKAALSLQNQRQSQSQNQNQLPTPIPTQKNQPTQPQRNEEEEVEELSDAETVEEDGDIAAVRARMPQFGDDDDDDGHEDIEDLDEDDVDDQLRRAGIDF</sequence>
<evidence type="ECO:0000256" key="10">
    <source>
        <dbReference type="SAM" id="MobiDB-lite"/>
    </source>
</evidence>
<dbReference type="OrthoDB" id="511529at2759"/>
<dbReference type="PROSITE" id="PS00782">
    <property type="entry name" value="TFIIB"/>
    <property type="match status" value="1"/>
</dbReference>
<feature type="region of interest" description="Disordered" evidence="10">
    <location>
        <begin position="317"/>
        <end position="383"/>
    </location>
</feature>
<feature type="compositionally biased region" description="Basic and acidic residues" evidence="10">
    <location>
        <begin position="788"/>
        <end position="797"/>
    </location>
</feature>
<dbReference type="InterPro" id="IPR036915">
    <property type="entry name" value="Cyclin-like_sf"/>
</dbReference>
<feature type="region of interest" description="Disordered" evidence="10">
    <location>
        <begin position="1"/>
        <end position="37"/>
    </location>
</feature>
<proteinExistence type="inferred from homology"/>
<dbReference type="GO" id="GO:0001006">
    <property type="term" value="F:RNA polymerase III type 3 promoter sequence-specific DNA binding"/>
    <property type="evidence" value="ECO:0007669"/>
    <property type="project" value="TreeGrafter"/>
</dbReference>
<keyword evidence="4" id="KW-0677">Repeat</keyword>
<feature type="domain" description="Transcription factor TFIIB cyclin-like" evidence="11">
    <location>
        <begin position="226"/>
        <end position="307"/>
    </location>
</feature>
<feature type="compositionally biased region" description="Low complexity" evidence="10">
    <location>
        <begin position="701"/>
        <end position="719"/>
    </location>
</feature>
<evidence type="ECO:0000313" key="13">
    <source>
        <dbReference type="EMBL" id="QDS75325.1"/>
    </source>
</evidence>
<dbReference type="GO" id="GO:0017025">
    <property type="term" value="F:TBP-class protein binding"/>
    <property type="evidence" value="ECO:0007669"/>
    <property type="project" value="InterPro"/>
</dbReference>
<dbReference type="PANTHER" id="PTHR11618:SF4">
    <property type="entry name" value="TRANSCRIPTION FACTOR IIIB 90 KDA SUBUNIT"/>
    <property type="match status" value="1"/>
</dbReference>
<accession>A0A517LI57</accession>
<feature type="compositionally biased region" description="Polar residues" evidence="10">
    <location>
        <begin position="401"/>
        <end position="412"/>
    </location>
</feature>
<feature type="compositionally biased region" description="Low complexity" evidence="10">
    <location>
        <begin position="660"/>
        <end position="678"/>
    </location>
</feature>
<dbReference type="CDD" id="cd20554">
    <property type="entry name" value="CYCLIN_TFIIIB90_rpt2"/>
    <property type="match status" value="1"/>
</dbReference>
<evidence type="ECO:0000256" key="7">
    <source>
        <dbReference type="ARBA" id="ARBA00023015"/>
    </source>
</evidence>
<evidence type="ECO:0000256" key="4">
    <source>
        <dbReference type="ARBA" id="ARBA00022737"/>
    </source>
</evidence>